<dbReference type="PANTHER" id="PTHR43489">
    <property type="entry name" value="ISOMERASE"/>
    <property type="match status" value="1"/>
</dbReference>
<reference evidence="4 5" key="1">
    <citation type="submission" date="2018-08" db="EMBL/GenBank/DDBJ databases">
        <title>A genome reference for cultivated species of the human gut microbiota.</title>
        <authorList>
            <person name="Zou Y."/>
            <person name="Xue W."/>
            <person name="Luo G."/>
        </authorList>
    </citation>
    <scope>NUCLEOTIDE SEQUENCE [LARGE SCALE GENOMIC DNA]</scope>
    <source>
        <strain evidence="4 5">AF24-29</strain>
    </source>
</reference>
<evidence type="ECO:0000313" key="4">
    <source>
        <dbReference type="EMBL" id="RGR69580.1"/>
    </source>
</evidence>
<dbReference type="GO" id="GO:0016861">
    <property type="term" value="F:intramolecular oxidoreductase activity, interconverting aldoses and ketoses"/>
    <property type="evidence" value="ECO:0007669"/>
    <property type="project" value="InterPro"/>
</dbReference>
<dbReference type="Gene3D" id="3.20.20.150">
    <property type="entry name" value="Divalent-metal-dependent TIM barrel enzymes"/>
    <property type="match status" value="1"/>
</dbReference>
<evidence type="ECO:0000259" key="3">
    <source>
        <dbReference type="Pfam" id="PF01261"/>
    </source>
</evidence>
<organism evidence="4 5">
    <name type="scientific">Holdemania filiformis</name>
    <dbReference type="NCBI Taxonomy" id="61171"/>
    <lineage>
        <taxon>Bacteria</taxon>
        <taxon>Bacillati</taxon>
        <taxon>Bacillota</taxon>
        <taxon>Erysipelotrichia</taxon>
        <taxon>Erysipelotrichales</taxon>
        <taxon>Erysipelotrichaceae</taxon>
        <taxon>Holdemania</taxon>
    </lineage>
</organism>
<dbReference type="InterPro" id="IPR013022">
    <property type="entry name" value="Xyl_isomerase-like_TIM-brl"/>
</dbReference>
<protein>
    <recommendedName>
        <fullName evidence="2">L-ribulose-5-phosphate 3-epimerase</fullName>
    </recommendedName>
</protein>
<name>A0A412FN45_9FIRM</name>
<dbReference type="NCBIfam" id="NF009689">
    <property type="entry name" value="PRK13210.1"/>
    <property type="match status" value="1"/>
</dbReference>
<dbReference type="InterPro" id="IPR004560">
    <property type="entry name" value="L-Ru-5P_3-Epase"/>
</dbReference>
<dbReference type="SUPFAM" id="SSF51658">
    <property type="entry name" value="Xylose isomerase-like"/>
    <property type="match status" value="1"/>
</dbReference>
<evidence type="ECO:0000256" key="1">
    <source>
        <dbReference type="ARBA" id="ARBA00023235"/>
    </source>
</evidence>
<dbReference type="GO" id="GO:0019852">
    <property type="term" value="P:L-ascorbic acid metabolic process"/>
    <property type="evidence" value="ECO:0007669"/>
    <property type="project" value="TreeGrafter"/>
</dbReference>
<dbReference type="InterPro" id="IPR050417">
    <property type="entry name" value="Sugar_Epim/Isomerase"/>
</dbReference>
<keyword evidence="5" id="KW-1185">Reference proteome</keyword>
<dbReference type="GO" id="GO:0034015">
    <property type="term" value="F:L-ribulose-5-phosphate 3-epimerase activity"/>
    <property type="evidence" value="ECO:0007669"/>
    <property type="project" value="TreeGrafter"/>
</dbReference>
<dbReference type="NCBIfam" id="TIGR00542">
    <property type="entry name" value="hxl6Piso_put"/>
    <property type="match status" value="1"/>
</dbReference>
<dbReference type="Pfam" id="PF01261">
    <property type="entry name" value="AP_endonuc_2"/>
    <property type="match status" value="1"/>
</dbReference>
<dbReference type="EMBL" id="QRUP01000023">
    <property type="protein sequence ID" value="RGR69580.1"/>
    <property type="molecule type" value="Genomic_DNA"/>
</dbReference>
<gene>
    <name evidence="4" type="ORF">DWY25_14885</name>
</gene>
<evidence type="ECO:0000313" key="5">
    <source>
        <dbReference type="Proteomes" id="UP000284178"/>
    </source>
</evidence>
<dbReference type="AlphaFoldDB" id="A0A412FN45"/>
<evidence type="ECO:0000256" key="2">
    <source>
        <dbReference type="NCBIfam" id="TIGR00542"/>
    </source>
</evidence>
<accession>A0A412FN45</accession>
<dbReference type="PANTHER" id="PTHR43489:SF1">
    <property type="entry name" value="L-RIBULOSE-5-PHOSPHATE 3-EPIMERASE SGBU-RELATED"/>
    <property type="match status" value="1"/>
</dbReference>
<feature type="domain" description="Xylose isomerase-like TIM barrel" evidence="3">
    <location>
        <begin position="33"/>
        <end position="266"/>
    </location>
</feature>
<dbReference type="Proteomes" id="UP000284178">
    <property type="component" value="Unassembled WGS sequence"/>
</dbReference>
<dbReference type="InterPro" id="IPR036237">
    <property type="entry name" value="Xyl_isomerase-like_sf"/>
</dbReference>
<sequence length="292" mass="33378">MDQELIMDRNKPYLLGMYEKSMPADLSWKEKLENCRAFGFDWLEISIDETEAKLSRLDWTPGERQALIKTMQACGVPISTMCLSGHRKYPLGSLNPKGHRRSLEIMAKAIDLASDLGIRLIQLAGYDVYYEEGSDQTRREFIRNLRTAVGMAAKKGVILGFETMETPFMDTVEKAMDYVQLIDSPYLGIYPDIGNLTNASQLYHVPVPKDIEKGKGHLFAAHLKETRPGVYREVPFGTGHTNYPEDLRKLKELGVRMFTGEFWHTAQNPDYPEICRQAACFLRCQLDEVFHD</sequence>
<comment type="caution">
    <text evidence="4">The sequence shown here is derived from an EMBL/GenBank/DDBJ whole genome shotgun (WGS) entry which is preliminary data.</text>
</comment>
<proteinExistence type="predicted"/>
<keyword evidence="1 4" id="KW-0413">Isomerase</keyword>